<dbReference type="AlphaFoldDB" id="A0A3N4MG30"/>
<organism evidence="2 3">
    <name type="scientific">Terfezia boudieri ATCC MYA-4762</name>
    <dbReference type="NCBI Taxonomy" id="1051890"/>
    <lineage>
        <taxon>Eukaryota</taxon>
        <taxon>Fungi</taxon>
        <taxon>Dikarya</taxon>
        <taxon>Ascomycota</taxon>
        <taxon>Pezizomycotina</taxon>
        <taxon>Pezizomycetes</taxon>
        <taxon>Pezizales</taxon>
        <taxon>Pezizaceae</taxon>
        <taxon>Terfezia</taxon>
    </lineage>
</organism>
<sequence length="108" mass="12287">MPYSRKCKRKHGVAPAAEVAVNGSKKEKNDKNDREKKKDKRVRDQDEDVEMEKVDAPLTKKVKPAEDEVVGKRVDGRKITEKKKEKREKKKAVAVGKEVEKEGEESGN</sequence>
<protein>
    <submittedName>
        <fullName evidence="2">Uncharacterized protein</fullName>
    </submittedName>
</protein>
<feature type="compositionally biased region" description="Basic and acidic residues" evidence="1">
    <location>
        <begin position="63"/>
        <end position="83"/>
    </location>
</feature>
<reference evidence="2 3" key="1">
    <citation type="journal article" date="2018" name="Nat. Ecol. Evol.">
        <title>Pezizomycetes genomes reveal the molecular basis of ectomycorrhizal truffle lifestyle.</title>
        <authorList>
            <person name="Murat C."/>
            <person name="Payen T."/>
            <person name="Noel B."/>
            <person name="Kuo A."/>
            <person name="Morin E."/>
            <person name="Chen J."/>
            <person name="Kohler A."/>
            <person name="Krizsan K."/>
            <person name="Balestrini R."/>
            <person name="Da Silva C."/>
            <person name="Montanini B."/>
            <person name="Hainaut M."/>
            <person name="Levati E."/>
            <person name="Barry K.W."/>
            <person name="Belfiori B."/>
            <person name="Cichocki N."/>
            <person name="Clum A."/>
            <person name="Dockter R.B."/>
            <person name="Fauchery L."/>
            <person name="Guy J."/>
            <person name="Iotti M."/>
            <person name="Le Tacon F."/>
            <person name="Lindquist E.A."/>
            <person name="Lipzen A."/>
            <person name="Malagnac F."/>
            <person name="Mello A."/>
            <person name="Molinier V."/>
            <person name="Miyauchi S."/>
            <person name="Poulain J."/>
            <person name="Riccioni C."/>
            <person name="Rubini A."/>
            <person name="Sitrit Y."/>
            <person name="Splivallo R."/>
            <person name="Traeger S."/>
            <person name="Wang M."/>
            <person name="Zifcakova L."/>
            <person name="Wipf D."/>
            <person name="Zambonelli A."/>
            <person name="Paolocci F."/>
            <person name="Nowrousian M."/>
            <person name="Ottonello S."/>
            <person name="Baldrian P."/>
            <person name="Spatafora J.W."/>
            <person name="Henrissat B."/>
            <person name="Nagy L.G."/>
            <person name="Aury J.M."/>
            <person name="Wincker P."/>
            <person name="Grigoriev I.V."/>
            <person name="Bonfante P."/>
            <person name="Martin F.M."/>
        </authorList>
    </citation>
    <scope>NUCLEOTIDE SEQUENCE [LARGE SCALE GENOMIC DNA]</scope>
    <source>
        <strain evidence="2 3">ATCC MYA-4762</strain>
    </source>
</reference>
<accession>A0A3N4MG30</accession>
<name>A0A3N4MG30_9PEZI</name>
<feature type="compositionally biased region" description="Basic residues" evidence="1">
    <location>
        <begin position="1"/>
        <end position="12"/>
    </location>
</feature>
<feature type="region of interest" description="Disordered" evidence="1">
    <location>
        <begin position="1"/>
        <end position="108"/>
    </location>
</feature>
<keyword evidence="3" id="KW-1185">Reference proteome</keyword>
<dbReference type="EMBL" id="ML121530">
    <property type="protein sequence ID" value="RPB27855.1"/>
    <property type="molecule type" value="Genomic_DNA"/>
</dbReference>
<gene>
    <name evidence="2" type="ORF">L211DRAFT_845857</name>
</gene>
<feature type="compositionally biased region" description="Basic and acidic residues" evidence="1">
    <location>
        <begin position="24"/>
        <end position="44"/>
    </location>
</feature>
<evidence type="ECO:0000256" key="1">
    <source>
        <dbReference type="SAM" id="MobiDB-lite"/>
    </source>
</evidence>
<proteinExistence type="predicted"/>
<dbReference type="InParanoid" id="A0A3N4MG30"/>
<evidence type="ECO:0000313" key="2">
    <source>
        <dbReference type="EMBL" id="RPB27855.1"/>
    </source>
</evidence>
<dbReference type="Proteomes" id="UP000267821">
    <property type="component" value="Unassembled WGS sequence"/>
</dbReference>
<evidence type="ECO:0000313" key="3">
    <source>
        <dbReference type="Proteomes" id="UP000267821"/>
    </source>
</evidence>